<proteinExistence type="predicted"/>
<protein>
    <submittedName>
        <fullName evidence="2">DUF4097 family beta strand repeat-containing protein</fullName>
    </submittedName>
</protein>
<evidence type="ECO:0000259" key="1">
    <source>
        <dbReference type="Pfam" id="PF13349"/>
    </source>
</evidence>
<name>A0ABP6X8G8_9ACTN</name>
<sequence length="288" mass="29596">MPTYPTPGPVDLAVDLAVGAVEVVASDRQDAVVTVSPTNPAKDADRRGAEATTVAFDGRRLTVVGPKPRISILGPNESVDVRVELPTGSRFTAEIAAGWVRTSGRLGATRVKASSGGSTLDVVGDLWLRAGHGTVTVAAVEGDAEVVADHGQIRVGRVAGDATLKASHGSVSVTEAGGDLEARLSYGDLEVTRALGSVVARTAYGSIRLQEVGSGSVEAQSGYGEVEVGVRAGVPAWLDLSSKNGRVRNGLDADAAPADGEPSVAVRVRTQFGDIDVRRASEERAVPV</sequence>
<organism evidence="2 3">
    <name type="scientific">Microlunatus spumicola</name>
    <dbReference type="NCBI Taxonomy" id="81499"/>
    <lineage>
        <taxon>Bacteria</taxon>
        <taxon>Bacillati</taxon>
        <taxon>Actinomycetota</taxon>
        <taxon>Actinomycetes</taxon>
        <taxon>Propionibacteriales</taxon>
        <taxon>Propionibacteriaceae</taxon>
        <taxon>Microlunatus</taxon>
    </lineage>
</organism>
<accession>A0ABP6X8G8</accession>
<keyword evidence="3" id="KW-1185">Reference proteome</keyword>
<dbReference type="EMBL" id="BAAAYR010000002">
    <property type="protein sequence ID" value="GAA3563171.1"/>
    <property type="molecule type" value="Genomic_DNA"/>
</dbReference>
<evidence type="ECO:0000313" key="3">
    <source>
        <dbReference type="Proteomes" id="UP001500767"/>
    </source>
</evidence>
<feature type="domain" description="DUF4097" evidence="1">
    <location>
        <begin position="19"/>
        <end position="277"/>
    </location>
</feature>
<dbReference type="RefSeq" id="WP_204910939.1">
    <property type="nucleotide sequence ID" value="NZ_BAAAYR010000002.1"/>
</dbReference>
<dbReference type="Pfam" id="PF13349">
    <property type="entry name" value="DUF4097"/>
    <property type="match status" value="1"/>
</dbReference>
<evidence type="ECO:0000313" key="2">
    <source>
        <dbReference type="EMBL" id="GAA3563171.1"/>
    </source>
</evidence>
<gene>
    <name evidence="2" type="ORF">GCM10022197_18400</name>
</gene>
<dbReference type="Proteomes" id="UP001500767">
    <property type="component" value="Unassembled WGS sequence"/>
</dbReference>
<reference evidence="3" key="1">
    <citation type="journal article" date="2019" name="Int. J. Syst. Evol. Microbiol.">
        <title>The Global Catalogue of Microorganisms (GCM) 10K type strain sequencing project: providing services to taxonomists for standard genome sequencing and annotation.</title>
        <authorList>
            <consortium name="The Broad Institute Genomics Platform"/>
            <consortium name="The Broad Institute Genome Sequencing Center for Infectious Disease"/>
            <person name="Wu L."/>
            <person name="Ma J."/>
        </authorList>
    </citation>
    <scope>NUCLEOTIDE SEQUENCE [LARGE SCALE GENOMIC DNA]</scope>
    <source>
        <strain evidence="3">JCM 16540</strain>
    </source>
</reference>
<comment type="caution">
    <text evidence="2">The sequence shown here is derived from an EMBL/GenBank/DDBJ whole genome shotgun (WGS) entry which is preliminary data.</text>
</comment>
<dbReference type="InterPro" id="IPR025164">
    <property type="entry name" value="Toastrack_DUF4097"/>
</dbReference>